<dbReference type="PANTHER" id="PTHR30385:SF4">
    <property type="entry name" value="RNA POLYMERASE SIGMA-E FACTOR"/>
    <property type="match status" value="1"/>
</dbReference>
<dbReference type="SUPFAM" id="SSF88659">
    <property type="entry name" value="Sigma3 and sigma4 domains of RNA polymerase sigma factors"/>
    <property type="match status" value="2"/>
</dbReference>
<keyword evidence="8" id="KW-1185">Reference proteome</keyword>
<feature type="domain" description="RNA polymerase sigma-70 region 2" evidence="5">
    <location>
        <begin position="34"/>
        <end position="100"/>
    </location>
</feature>
<evidence type="ECO:0000256" key="3">
    <source>
        <dbReference type="ARBA" id="ARBA00023125"/>
    </source>
</evidence>
<evidence type="ECO:0000313" key="7">
    <source>
        <dbReference type="EMBL" id="KAF1086580.1"/>
    </source>
</evidence>
<dbReference type="PANTHER" id="PTHR30385">
    <property type="entry name" value="SIGMA FACTOR F FLAGELLAR"/>
    <property type="match status" value="1"/>
</dbReference>
<dbReference type="Gene3D" id="1.10.10.10">
    <property type="entry name" value="Winged helix-like DNA-binding domain superfamily/Winged helix DNA-binding domain"/>
    <property type="match status" value="2"/>
</dbReference>
<reference evidence="7" key="1">
    <citation type="submission" date="2016-02" db="EMBL/GenBank/DDBJ databases">
        <title>Draft Genome Sequence of Sporotomaculum syntrophicum Strain FB, a Syntrophic Benzoate Degrader.</title>
        <authorList>
            <person name="Nobu M.K."/>
            <person name="Narihiro T."/>
            <person name="Qiu Y.-L."/>
            <person name="Ohashi A."/>
            <person name="Liu W.-T."/>
            <person name="Yuji S."/>
        </authorList>
    </citation>
    <scope>NUCLEOTIDE SEQUENCE</scope>
    <source>
        <strain evidence="7">FB</strain>
    </source>
</reference>
<dbReference type="InterPro" id="IPR007627">
    <property type="entry name" value="RNA_pol_sigma70_r2"/>
</dbReference>
<dbReference type="GO" id="GO:0016987">
    <property type="term" value="F:sigma factor activity"/>
    <property type="evidence" value="ECO:0007669"/>
    <property type="project" value="UniProtKB-KW"/>
</dbReference>
<protein>
    <submittedName>
        <fullName evidence="7">RNA polymerase sigma-B factor</fullName>
    </submittedName>
</protein>
<dbReference type="EMBL" id="LSRS01000001">
    <property type="protein sequence ID" value="KAF1086580.1"/>
    <property type="molecule type" value="Genomic_DNA"/>
</dbReference>
<name>A0A9D2WS55_9FIRM</name>
<dbReference type="InterPro" id="IPR007630">
    <property type="entry name" value="RNA_pol_sigma70_r4"/>
</dbReference>
<dbReference type="RefSeq" id="WP_161820725.1">
    <property type="nucleotide sequence ID" value="NZ_LSRS01000001.1"/>
</dbReference>
<accession>A0A9D2WS55</accession>
<dbReference type="PRINTS" id="PR00046">
    <property type="entry name" value="SIGMA70FCT"/>
</dbReference>
<proteinExistence type="predicted"/>
<dbReference type="NCBIfam" id="TIGR02937">
    <property type="entry name" value="sigma70-ECF"/>
    <property type="match status" value="1"/>
</dbReference>
<dbReference type="InterPro" id="IPR013325">
    <property type="entry name" value="RNA_pol_sigma_r2"/>
</dbReference>
<dbReference type="Pfam" id="PF04545">
    <property type="entry name" value="Sigma70_r4"/>
    <property type="match status" value="1"/>
</dbReference>
<dbReference type="InterPro" id="IPR000943">
    <property type="entry name" value="RNA_pol_sigma70"/>
</dbReference>
<dbReference type="Proteomes" id="UP000798488">
    <property type="component" value="Unassembled WGS sequence"/>
</dbReference>
<dbReference type="InterPro" id="IPR036388">
    <property type="entry name" value="WH-like_DNA-bd_sf"/>
</dbReference>
<sequence>MIEEGKTWDAANSIEAAMADYLRCPDEQHLQRVVRAGSRLVHHFAKLYAPDLPKDDVLQAGFEGLIKSVKRYDPERSAAFATFASHYIMGEIRHYIRKEAAYYRPGWAANLQNKIDQYIEECLKQTGNVPEVGEIAAALNVREEGVIQTMRAGLVSFDDIDISQIHSMRYESFHLPIEDIIVLGQALEKLSELQRKVIGLLFYRDMTQNEVAEELGISQRKVSRILHKSLKIMSDLFQKRP</sequence>
<dbReference type="GO" id="GO:0003677">
    <property type="term" value="F:DNA binding"/>
    <property type="evidence" value="ECO:0007669"/>
    <property type="project" value="UniProtKB-KW"/>
</dbReference>
<evidence type="ECO:0000256" key="1">
    <source>
        <dbReference type="ARBA" id="ARBA00023015"/>
    </source>
</evidence>
<gene>
    <name evidence="7" type="primary">sigB</name>
    <name evidence="7" type="ORF">SPSYN_00299</name>
</gene>
<dbReference type="CDD" id="cd06171">
    <property type="entry name" value="Sigma70_r4"/>
    <property type="match status" value="1"/>
</dbReference>
<feature type="domain" description="RNA polymerase sigma-70 region 4" evidence="6">
    <location>
        <begin position="186"/>
        <end position="231"/>
    </location>
</feature>
<evidence type="ECO:0000259" key="5">
    <source>
        <dbReference type="Pfam" id="PF04542"/>
    </source>
</evidence>
<dbReference type="InterPro" id="IPR013324">
    <property type="entry name" value="RNA_pol_sigma_r3/r4-like"/>
</dbReference>
<dbReference type="SUPFAM" id="SSF88946">
    <property type="entry name" value="Sigma2 domain of RNA polymerase sigma factors"/>
    <property type="match status" value="1"/>
</dbReference>
<dbReference type="Gene3D" id="1.20.120.1810">
    <property type="match status" value="1"/>
</dbReference>
<evidence type="ECO:0000259" key="6">
    <source>
        <dbReference type="Pfam" id="PF04545"/>
    </source>
</evidence>
<evidence type="ECO:0000256" key="2">
    <source>
        <dbReference type="ARBA" id="ARBA00023082"/>
    </source>
</evidence>
<organism evidence="7 8">
    <name type="scientific">Sporotomaculum syntrophicum</name>
    <dbReference type="NCBI Taxonomy" id="182264"/>
    <lineage>
        <taxon>Bacteria</taxon>
        <taxon>Bacillati</taxon>
        <taxon>Bacillota</taxon>
        <taxon>Clostridia</taxon>
        <taxon>Eubacteriales</taxon>
        <taxon>Desulfallaceae</taxon>
        <taxon>Sporotomaculum</taxon>
    </lineage>
</organism>
<keyword evidence="1" id="KW-0805">Transcription regulation</keyword>
<evidence type="ECO:0000256" key="4">
    <source>
        <dbReference type="ARBA" id="ARBA00023163"/>
    </source>
</evidence>
<dbReference type="Pfam" id="PF04542">
    <property type="entry name" value="Sigma70_r2"/>
    <property type="match status" value="1"/>
</dbReference>
<comment type="caution">
    <text evidence="7">The sequence shown here is derived from an EMBL/GenBank/DDBJ whole genome shotgun (WGS) entry which is preliminary data.</text>
</comment>
<dbReference type="InterPro" id="IPR014284">
    <property type="entry name" value="RNA_pol_sigma-70_dom"/>
</dbReference>
<evidence type="ECO:0000313" key="8">
    <source>
        <dbReference type="Proteomes" id="UP000798488"/>
    </source>
</evidence>
<keyword evidence="3" id="KW-0238">DNA-binding</keyword>
<dbReference type="OrthoDB" id="2111981at2"/>
<keyword evidence="2" id="KW-0731">Sigma factor</keyword>
<keyword evidence="4" id="KW-0804">Transcription</keyword>
<dbReference type="GO" id="GO:0006352">
    <property type="term" value="P:DNA-templated transcription initiation"/>
    <property type="evidence" value="ECO:0007669"/>
    <property type="project" value="InterPro"/>
</dbReference>
<dbReference type="AlphaFoldDB" id="A0A9D2WS55"/>